<dbReference type="SUPFAM" id="SSF82153">
    <property type="entry name" value="FAS1 domain"/>
    <property type="match status" value="2"/>
</dbReference>
<dbReference type="InterPro" id="IPR050904">
    <property type="entry name" value="Adhesion/Biosynth-related"/>
</dbReference>
<dbReference type="InterPro" id="IPR000782">
    <property type="entry name" value="FAS1_domain"/>
</dbReference>
<feature type="signal peptide" evidence="2">
    <location>
        <begin position="1"/>
        <end position="16"/>
    </location>
</feature>
<sequence>MMKYLLLLIFIRIIHAQQYANKTILESLHFISPVLYNAIQSSVSVSEIAGVLDQNITFFLPTEAALNASITSGKLNFSSNAYNALSFLTVNGSHPANSFSTSRKFYTTNTHNLMSIGPTLLPNYTIQSNLFQIYSGLTKATIVSQDIQCSNGLIHMVDNFLQPANTPLITISDLAELEYMEGLLKSLNVSDTVSGVNKTILAPTNEAWAAANGSTLPFGTLIHNLKYLVIDGTYTSDLFLSKEPISYTSDYRNMPITIQLQQGKLLVNGAASIVKTDIMTTSGMLHLIDTVLSADAILESTRSNASATPTTISSNGSTDDDNSTSKKMPLDSYSMASVSYSNSVHCIYYYLLICLISYLCYL</sequence>
<dbReference type="Gene3D" id="2.30.180.10">
    <property type="entry name" value="FAS1 domain"/>
    <property type="match status" value="2"/>
</dbReference>
<evidence type="ECO:0000259" key="3">
    <source>
        <dbReference type="PROSITE" id="PS50213"/>
    </source>
</evidence>
<evidence type="ECO:0000313" key="4">
    <source>
        <dbReference type="EMBL" id="KAK4520534.1"/>
    </source>
</evidence>
<name>A0AAN7HQ37_9FUNG</name>
<dbReference type="SMART" id="SM00554">
    <property type="entry name" value="FAS1"/>
    <property type="match status" value="2"/>
</dbReference>
<gene>
    <name evidence="4" type="ORF">ATC70_008047</name>
</gene>
<dbReference type="GeneID" id="89951733"/>
<protein>
    <recommendedName>
        <fullName evidence="3">FAS1 domain-containing protein</fullName>
    </recommendedName>
</protein>
<dbReference type="PROSITE" id="PS50213">
    <property type="entry name" value="FAS1"/>
    <property type="match status" value="2"/>
</dbReference>
<keyword evidence="2" id="KW-0732">Signal</keyword>
<evidence type="ECO:0000256" key="1">
    <source>
        <dbReference type="SAM" id="MobiDB-lite"/>
    </source>
</evidence>
<dbReference type="PANTHER" id="PTHR10900">
    <property type="entry name" value="PERIOSTIN-RELATED"/>
    <property type="match status" value="1"/>
</dbReference>
<proteinExistence type="predicted"/>
<feature type="domain" description="FAS1" evidence="3">
    <location>
        <begin position="164"/>
        <end position="292"/>
    </location>
</feature>
<evidence type="ECO:0000313" key="5">
    <source>
        <dbReference type="Proteomes" id="UP001304243"/>
    </source>
</evidence>
<dbReference type="RefSeq" id="XP_064687200.1">
    <property type="nucleotide sequence ID" value="XM_064827302.1"/>
</dbReference>
<dbReference type="GO" id="GO:0005615">
    <property type="term" value="C:extracellular space"/>
    <property type="evidence" value="ECO:0007669"/>
    <property type="project" value="TreeGrafter"/>
</dbReference>
<keyword evidence="5" id="KW-1185">Reference proteome</keyword>
<reference evidence="4 5" key="1">
    <citation type="submission" date="2022-11" db="EMBL/GenBank/DDBJ databases">
        <title>Mucor velutinosus strain NIH1002 WGS.</title>
        <authorList>
            <person name="Subramanian P."/>
            <person name="Mullikin J.C."/>
            <person name="Segre J.A."/>
            <person name="Zelazny A.M."/>
        </authorList>
    </citation>
    <scope>NUCLEOTIDE SEQUENCE [LARGE SCALE GENOMIC DNA]</scope>
    <source>
        <strain evidence="4 5">NIH1002</strain>
    </source>
</reference>
<dbReference type="Proteomes" id="UP001304243">
    <property type="component" value="Unassembled WGS sequence"/>
</dbReference>
<feature type="domain" description="FAS1" evidence="3">
    <location>
        <begin position="1"/>
        <end position="161"/>
    </location>
</feature>
<organism evidence="4 5">
    <name type="scientific">Mucor velutinosus</name>
    <dbReference type="NCBI Taxonomy" id="708070"/>
    <lineage>
        <taxon>Eukaryota</taxon>
        <taxon>Fungi</taxon>
        <taxon>Fungi incertae sedis</taxon>
        <taxon>Mucoromycota</taxon>
        <taxon>Mucoromycotina</taxon>
        <taxon>Mucoromycetes</taxon>
        <taxon>Mucorales</taxon>
        <taxon>Mucorineae</taxon>
        <taxon>Mucoraceae</taxon>
        <taxon>Mucor</taxon>
    </lineage>
</organism>
<dbReference type="Pfam" id="PF02469">
    <property type="entry name" value="Fasciclin"/>
    <property type="match status" value="2"/>
</dbReference>
<feature type="chain" id="PRO_5042938804" description="FAS1 domain-containing protein" evidence="2">
    <location>
        <begin position="17"/>
        <end position="362"/>
    </location>
</feature>
<dbReference type="AlphaFoldDB" id="A0AAN7HQ37"/>
<feature type="region of interest" description="Disordered" evidence="1">
    <location>
        <begin position="306"/>
        <end position="325"/>
    </location>
</feature>
<dbReference type="EMBL" id="JASEJX010000010">
    <property type="protein sequence ID" value="KAK4520534.1"/>
    <property type="molecule type" value="Genomic_DNA"/>
</dbReference>
<dbReference type="InterPro" id="IPR036378">
    <property type="entry name" value="FAS1_dom_sf"/>
</dbReference>
<accession>A0AAN7HQ37</accession>
<evidence type="ECO:0000256" key="2">
    <source>
        <dbReference type="SAM" id="SignalP"/>
    </source>
</evidence>
<comment type="caution">
    <text evidence="4">The sequence shown here is derived from an EMBL/GenBank/DDBJ whole genome shotgun (WGS) entry which is preliminary data.</text>
</comment>
<dbReference type="PANTHER" id="PTHR10900:SF77">
    <property type="entry name" value="FI19380P1"/>
    <property type="match status" value="1"/>
</dbReference>